<dbReference type="STRING" id="945553.A0A0D2MD61"/>
<protein>
    <recommendedName>
        <fullName evidence="3">EthD domain-containing protein</fullName>
    </recommendedName>
</protein>
<evidence type="ECO:0000313" key="2">
    <source>
        <dbReference type="Proteomes" id="UP000054270"/>
    </source>
</evidence>
<dbReference type="Gene3D" id="3.30.70.100">
    <property type="match status" value="1"/>
</dbReference>
<evidence type="ECO:0000313" key="1">
    <source>
        <dbReference type="EMBL" id="KJA21463.1"/>
    </source>
</evidence>
<name>A0A0D2MD61_HYPSF</name>
<dbReference type="Proteomes" id="UP000054270">
    <property type="component" value="Unassembled WGS sequence"/>
</dbReference>
<sequence length="229" mass="25527">MADRGLLFVCAETGPNVSEDEFNDWYDNEHGPARLTVPGFNKAVRYKATDGASPTWLAIYDLRTAATGSSEPYKALVATARDTDIISHVQHLNRRVYDLINVVTLPEATAFPTKFAQAVTFRVPPELDAEFNKWYDEEHIPLLAKVPAFLRVRRYKLVSSVQLAGPAEPAELVHNYLSLYDSDQDDYSDRPGFKEAIETPWTAKIIGAVGAPDARRFGLHKELQAPAHA</sequence>
<gene>
    <name evidence="1" type="ORF">HYPSUDRAFT_1088686</name>
</gene>
<accession>A0A0D2MD61</accession>
<evidence type="ECO:0008006" key="3">
    <source>
        <dbReference type="Google" id="ProtNLM"/>
    </source>
</evidence>
<proteinExistence type="predicted"/>
<dbReference type="EMBL" id="KN817558">
    <property type="protein sequence ID" value="KJA21463.1"/>
    <property type="molecule type" value="Genomic_DNA"/>
</dbReference>
<dbReference type="OMA" id="EYHDWYD"/>
<keyword evidence="2" id="KW-1185">Reference proteome</keyword>
<dbReference type="SUPFAM" id="SSF54909">
    <property type="entry name" value="Dimeric alpha+beta barrel"/>
    <property type="match status" value="2"/>
</dbReference>
<organism evidence="1 2">
    <name type="scientific">Hypholoma sublateritium (strain FD-334 SS-4)</name>
    <dbReference type="NCBI Taxonomy" id="945553"/>
    <lineage>
        <taxon>Eukaryota</taxon>
        <taxon>Fungi</taxon>
        <taxon>Dikarya</taxon>
        <taxon>Basidiomycota</taxon>
        <taxon>Agaricomycotina</taxon>
        <taxon>Agaricomycetes</taxon>
        <taxon>Agaricomycetidae</taxon>
        <taxon>Agaricales</taxon>
        <taxon>Agaricineae</taxon>
        <taxon>Strophariaceae</taxon>
        <taxon>Hypholoma</taxon>
    </lineage>
</organism>
<dbReference type="AlphaFoldDB" id="A0A0D2MD61"/>
<dbReference type="OrthoDB" id="2851338at2759"/>
<dbReference type="InterPro" id="IPR011008">
    <property type="entry name" value="Dimeric_a/b-barrel"/>
</dbReference>
<reference evidence="2" key="1">
    <citation type="submission" date="2014-04" db="EMBL/GenBank/DDBJ databases">
        <title>Evolutionary Origins and Diversification of the Mycorrhizal Mutualists.</title>
        <authorList>
            <consortium name="DOE Joint Genome Institute"/>
            <consortium name="Mycorrhizal Genomics Consortium"/>
            <person name="Kohler A."/>
            <person name="Kuo A."/>
            <person name="Nagy L.G."/>
            <person name="Floudas D."/>
            <person name="Copeland A."/>
            <person name="Barry K.W."/>
            <person name="Cichocki N."/>
            <person name="Veneault-Fourrey C."/>
            <person name="LaButti K."/>
            <person name="Lindquist E.A."/>
            <person name="Lipzen A."/>
            <person name="Lundell T."/>
            <person name="Morin E."/>
            <person name="Murat C."/>
            <person name="Riley R."/>
            <person name="Ohm R."/>
            <person name="Sun H."/>
            <person name="Tunlid A."/>
            <person name="Henrissat B."/>
            <person name="Grigoriev I.V."/>
            <person name="Hibbett D.S."/>
            <person name="Martin F."/>
        </authorList>
    </citation>
    <scope>NUCLEOTIDE SEQUENCE [LARGE SCALE GENOMIC DNA]</scope>
    <source>
        <strain evidence="2">FD-334 SS-4</strain>
    </source>
</reference>